<dbReference type="EMBL" id="JAOQJU010000021">
    <property type="protein sequence ID" value="MCU6687533.1"/>
    <property type="molecule type" value="Genomic_DNA"/>
</dbReference>
<comment type="subunit">
    <text evidence="6">Homodimer. Heterotetramer of two MnmE and two MnmG subunits.</text>
</comment>
<dbReference type="PANTHER" id="PTHR42714:SF2">
    <property type="entry name" value="TRNA MODIFICATION GTPASE GTPBP3, MITOCHONDRIAL"/>
    <property type="match status" value="1"/>
</dbReference>
<dbReference type="PANTHER" id="PTHR42714">
    <property type="entry name" value="TRNA MODIFICATION GTPASE GTPBP3"/>
    <property type="match status" value="1"/>
</dbReference>
<reference evidence="9 10" key="1">
    <citation type="journal article" date="2021" name="ISME Commun">
        <title>Automated analysis of genomic sequences facilitates high-throughput and comprehensive description of bacteria.</title>
        <authorList>
            <person name="Hitch T.C.A."/>
        </authorList>
    </citation>
    <scope>NUCLEOTIDE SEQUENCE [LARGE SCALE GENOMIC DNA]</scope>
    <source>
        <strain evidence="9 10">Sanger_03</strain>
    </source>
</reference>
<dbReference type="SUPFAM" id="SSF52540">
    <property type="entry name" value="P-loop containing nucleoside triphosphate hydrolases"/>
    <property type="match status" value="1"/>
</dbReference>
<feature type="binding site" evidence="6">
    <location>
        <position position="258"/>
    </location>
    <ligand>
        <name>K(+)</name>
        <dbReference type="ChEBI" id="CHEBI:29103"/>
    </ligand>
</feature>
<feature type="binding site" evidence="6">
    <location>
        <position position="259"/>
    </location>
    <ligand>
        <name>Mg(2+)</name>
        <dbReference type="ChEBI" id="CHEBI:18420"/>
    </ligand>
</feature>
<evidence type="ECO:0000256" key="4">
    <source>
        <dbReference type="ARBA" id="ARBA00022958"/>
    </source>
</evidence>
<dbReference type="NCBIfam" id="TIGR00231">
    <property type="entry name" value="small_GTP"/>
    <property type="match status" value="1"/>
</dbReference>
<dbReference type="CDD" id="cd14858">
    <property type="entry name" value="TrmE_N"/>
    <property type="match status" value="1"/>
</dbReference>
<dbReference type="InterPro" id="IPR004520">
    <property type="entry name" value="GTPase_MnmE"/>
</dbReference>
<dbReference type="InterPro" id="IPR005225">
    <property type="entry name" value="Small_GTP-bd"/>
</dbReference>
<dbReference type="HAMAP" id="MF_00379">
    <property type="entry name" value="GTPase_MnmE"/>
    <property type="match status" value="1"/>
</dbReference>
<organism evidence="9 10">
    <name type="scientific">Dorea acetigenes</name>
    <dbReference type="NCBI Taxonomy" id="2981787"/>
    <lineage>
        <taxon>Bacteria</taxon>
        <taxon>Bacillati</taxon>
        <taxon>Bacillota</taxon>
        <taxon>Clostridia</taxon>
        <taxon>Lachnospirales</taxon>
        <taxon>Lachnospiraceae</taxon>
        <taxon>Dorea</taxon>
    </lineage>
</organism>
<keyword evidence="5 6" id="KW-0342">GTP-binding</keyword>
<dbReference type="EC" id="3.6.-.-" evidence="6"/>
<dbReference type="PROSITE" id="PS51709">
    <property type="entry name" value="G_TRME"/>
    <property type="match status" value="1"/>
</dbReference>
<evidence type="ECO:0000256" key="1">
    <source>
        <dbReference type="ARBA" id="ARBA00011043"/>
    </source>
</evidence>
<dbReference type="NCBIfam" id="TIGR00450">
    <property type="entry name" value="mnmE_trmE_thdF"/>
    <property type="match status" value="1"/>
</dbReference>
<feature type="binding site" evidence="6">
    <location>
        <position position="238"/>
    </location>
    <ligand>
        <name>Mg(2+)</name>
        <dbReference type="ChEBI" id="CHEBI:18420"/>
    </ligand>
</feature>
<comment type="caution">
    <text evidence="9">The sequence shown here is derived from an EMBL/GenBank/DDBJ whole genome shotgun (WGS) entry which is preliminary data.</text>
</comment>
<name>A0ABT2RQ31_9FIRM</name>
<dbReference type="Pfam" id="PF12631">
    <property type="entry name" value="MnmE_helical"/>
    <property type="match status" value="1"/>
</dbReference>
<feature type="binding site" evidence="6">
    <location>
        <begin position="253"/>
        <end position="259"/>
    </location>
    <ligand>
        <name>GTP</name>
        <dbReference type="ChEBI" id="CHEBI:37565"/>
    </ligand>
</feature>
<evidence type="ECO:0000256" key="2">
    <source>
        <dbReference type="ARBA" id="ARBA00022694"/>
    </source>
</evidence>
<comment type="cofactor">
    <cofactor evidence="6">
        <name>K(+)</name>
        <dbReference type="ChEBI" id="CHEBI:29103"/>
    </cofactor>
    <text evidence="6">Binds 1 potassium ion per subunit.</text>
</comment>
<dbReference type="Gene3D" id="1.20.120.430">
    <property type="entry name" value="tRNA modification GTPase MnmE domain 2"/>
    <property type="match status" value="1"/>
</dbReference>
<evidence type="ECO:0000256" key="3">
    <source>
        <dbReference type="ARBA" id="ARBA00022741"/>
    </source>
</evidence>
<evidence type="ECO:0000256" key="7">
    <source>
        <dbReference type="RuleBase" id="RU003313"/>
    </source>
</evidence>
<gene>
    <name evidence="6 9" type="primary">mnmE</name>
    <name evidence="6" type="synonym">trmE</name>
    <name evidence="9" type="ORF">OCV99_13495</name>
</gene>
<dbReference type="InterPro" id="IPR027266">
    <property type="entry name" value="TrmE/GcvT-like"/>
</dbReference>
<evidence type="ECO:0000256" key="5">
    <source>
        <dbReference type="ARBA" id="ARBA00023134"/>
    </source>
</evidence>
<dbReference type="InterPro" id="IPR018948">
    <property type="entry name" value="GTP-bd_TrmE_N"/>
</dbReference>
<comment type="similarity">
    <text evidence="1 6 7">Belongs to the TRAFAC class TrmE-Era-EngA-EngB-Septin-like GTPase superfamily. TrmE GTPase family.</text>
</comment>
<dbReference type="Proteomes" id="UP001652431">
    <property type="component" value="Unassembled WGS sequence"/>
</dbReference>
<keyword evidence="3 6" id="KW-0547">Nucleotide-binding</keyword>
<accession>A0ABT2RQ31</accession>
<dbReference type="InterPro" id="IPR027368">
    <property type="entry name" value="MnmE_dom2"/>
</dbReference>
<dbReference type="PRINTS" id="PR00326">
    <property type="entry name" value="GTP1OBG"/>
</dbReference>
<dbReference type="SUPFAM" id="SSF116878">
    <property type="entry name" value="TrmE connector domain"/>
    <property type="match status" value="1"/>
</dbReference>
<feature type="binding site" evidence="6">
    <location>
        <position position="253"/>
    </location>
    <ligand>
        <name>K(+)</name>
        <dbReference type="ChEBI" id="CHEBI:29103"/>
    </ligand>
</feature>
<evidence type="ECO:0000259" key="8">
    <source>
        <dbReference type="PROSITE" id="PS51709"/>
    </source>
</evidence>
<feature type="binding site" evidence="6">
    <location>
        <begin position="367"/>
        <end position="369"/>
    </location>
    <ligand>
        <name>GTP</name>
        <dbReference type="ChEBI" id="CHEBI:37565"/>
    </ligand>
</feature>
<proteinExistence type="inferred from homology"/>
<comment type="caution">
    <text evidence="6">Lacks conserved residue(s) required for the propagation of feature annotation.</text>
</comment>
<keyword evidence="6" id="KW-0963">Cytoplasm</keyword>
<feature type="binding site" evidence="6">
    <location>
        <position position="255"/>
    </location>
    <ligand>
        <name>K(+)</name>
        <dbReference type="ChEBI" id="CHEBI:29103"/>
    </ligand>
</feature>
<feature type="binding site" evidence="6">
    <location>
        <begin position="234"/>
        <end position="239"/>
    </location>
    <ligand>
        <name>GTP</name>
        <dbReference type="ChEBI" id="CHEBI:37565"/>
    </ligand>
</feature>
<dbReference type="Pfam" id="PF01926">
    <property type="entry name" value="MMR_HSR1"/>
    <property type="match status" value="1"/>
</dbReference>
<evidence type="ECO:0000313" key="9">
    <source>
        <dbReference type="EMBL" id="MCU6687533.1"/>
    </source>
</evidence>
<feature type="binding site" evidence="6">
    <location>
        <position position="128"/>
    </location>
    <ligand>
        <name>(6S)-5-formyl-5,6,7,8-tetrahydrofolate</name>
        <dbReference type="ChEBI" id="CHEBI:57457"/>
    </ligand>
</feature>
<dbReference type="InterPro" id="IPR006073">
    <property type="entry name" value="GTP-bd"/>
</dbReference>
<keyword evidence="6" id="KW-0479">Metal-binding</keyword>
<feature type="binding site" evidence="6">
    <location>
        <position position="89"/>
    </location>
    <ligand>
        <name>(6S)-5-formyl-5,6,7,8-tetrahydrofolate</name>
        <dbReference type="ChEBI" id="CHEBI:57457"/>
    </ligand>
</feature>
<dbReference type="InterPro" id="IPR027417">
    <property type="entry name" value="P-loop_NTPase"/>
</dbReference>
<dbReference type="RefSeq" id="WP_158371245.1">
    <property type="nucleotide sequence ID" value="NZ_JAOQJU010000021.1"/>
</dbReference>
<evidence type="ECO:0000256" key="6">
    <source>
        <dbReference type="HAMAP-Rule" id="MF_00379"/>
    </source>
</evidence>
<feature type="binding site" evidence="6">
    <location>
        <position position="465"/>
    </location>
    <ligand>
        <name>(6S)-5-formyl-5,6,7,8-tetrahydrofolate</name>
        <dbReference type="ChEBI" id="CHEBI:57457"/>
    </ligand>
</feature>
<keyword evidence="6" id="KW-0378">Hydrolase</keyword>
<protein>
    <recommendedName>
        <fullName evidence="6">tRNA modification GTPase MnmE</fullName>
        <ecNumber evidence="6">3.6.-.-</ecNumber>
    </recommendedName>
</protein>
<keyword evidence="2 6" id="KW-0819">tRNA processing</keyword>
<feature type="domain" description="TrmE-type G" evidence="8">
    <location>
        <begin position="224"/>
        <end position="386"/>
    </location>
</feature>
<dbReference type="CDD" id="cd04164">
    <property type="entry name" value="trmE"/>
    <property type="match status" value="1"/>
</dbReference>
<evidence type="ECO:0000313" key="10">
    <source>
        <dbReference type="Proteomes" id="UP001652431"/>
    </source>
</evidence>
<sequence>MNQDLSQTIAAISTAMTESGIGIVRMSGEKAFAIADKIYKSKNGKKLLSQQKSHTIHYGYIVDGEDTIDEVLVMLMRGPHSYTGEDTVEVNCHGGILVVKKVLETVIKYGARPAQPGEFTKRAFLNGKMDLSQAEAVIDIIQSKNEYALKSSVSQLKGNIKSKINEIRSEILYHTAFIETALDDPEHISVDGYGDKLKVIVDKHLNEIEKLLASADDGRIIKEGINTVILGKPNAGKSSLLNVLVGEERAIVTDVAGTTRDVIQETINLQGISLNIMDTAGIRSTEDIVEKIGVDKAIHHAKEADLIIYVIDASTNLDENDDKILKIIEEKKTIILLNKSDLDMMIRKEDIEHILPGKAFVPIIEISARSKKGILEFEDTLKEMFYKGDLSFNNEIYITNVRQKTALQDAYESLIRVKESIENGMPEDFYSIDLMDAYEFLGSITGETVGEDLIDEIFSKFCMGK</sequence>
<dbReference type="Gene3D" id="3.40.50.300">
    <property type="entry name" value="P-loop containing nucleotide triphosphate hydrolases"/>
    <property type="match status" value="1"/>
</dbReference>
<dbReference type="InterPro" id="IPR031168">
    <property type="entry name" value="G_TrmE"/>
</dbReference>
<feature type="binding site" evidence="6">
    <location>
        <begin position="278"/>
        <end position="281"/>
    </location>
    <ligand>
        <name>GTP</name>
        <dbReference type="ChEBI" id="CHEBI:37565"/>
    </ligand>
</feature>
<comment type="function">
    <text evidence="6">Exhibits a very high intrinsic GTPase hydrolysis rate. Involved in the addition of a carboxymethylaminomethyl (cmnm) group at the wobble position (U34) of certain tRNAs, forming tRNA-cmnm(5)s(2)U34.</text>
</comment>
<keyword evidence="10" id="KW-1185">Reference proteome</keyword>
<feature type="binding site" evidence="6">
    <location>
        <position position="25"/>
    </location>
    <ligand>
        <name>(6S)-5-formyl-5,6,7,8-tetrahydrofolate</name>
        <dbReference type="ChEBI" id="CHEBI:57457"/>
    </ligand>
</feature>
<comment type="subcellular location">
    <subcellularLocation>
        <location evidence="6">Cytoplasm</location>
    </subcellularLocation>
</comment>
<keyword evidence="6" id="KW-0460">Magnesium</keyword>
<dbReference type="Gene3D" id="3.30.1360.120">
    <property type="entry name" value="Probable tRNA modification gtpase trme, domain 1"/>
    <property type="match status" value="1"/>
</dbReference>
<feature type="binding site" evidence="6">
    <location>
        <position position="234"/>
    </location>
    <ligand>
        <name>K(+)</name>
        <dbReference type="ChEBI" id="CHEBI:29103"/>
    </ligand>
</feature>
<dbReference type="InterPro" id="IPR025867">
    <property type="entry name" value="MnmE_helical"/>
</dbReference>
<dbReference type="Pfam" id="PF10396">
    <property type="entry name" value="TrmE_N"/>
    <property type="match status" value="1"/>
</dbReference>
<keyword evidence="4 6" id="KW-0630">Potassium</keyword>